<comment type="subcellular location">
    <subcellularLocation>
        <location evidence="1 7">Cell membrane</location>
        <topology evidence="1 7">Multi-pass membrane protein</topology>
    </subcellularLocation>
</comment>
<evidence type="ECO:0000256" key="5">
    <source>
        <dbReference type="ARBA" id="ARBA00022989"/>
    </source>
</evidence>
<feature type="transmembrane region" description="Helical" evidence="7">
    <location>
        <begin position="152"/>
        <end position="175"/>
    </location>
</feature>
<dbReference type="EMBL" id="SOIZ01000238">
    <property type="protein sequence ID" value="TET61625.1"/>
    <property type="molecule type" value="Genomic_DNA"/>
</dbReference>
<keyword evidence="3" id="KW-1003">Cell membrane</keyword>
<proteinExistence type="inferred from homology"/>
<dbReference type="InterPro" id="IPR035906">
    <property type="entry name" value="MetI-like_sf"/>
</dbReference>
<feature type="domain" description="ABC transmembrane type-1" evidence="8">
    <location>
        <begin position="67"/>
        <end position="199"/>
    </location>
</feature>
<comment type="caution">
    <text evidence="9">The sequence shown here is derived from an EMBL/GenBank/DDBJ whole genome shotgun (WGS) entry which is preliminary data.</text>
</comment>
<evidence type="ECO:0000256" key="4">
    <source>
        <dbReference type="ARBA" id="ARBA00022692"/>
    </source>
</evidence>
<keyword evidence="2 7" id="KW-0813">Transport</keyword>
<evidence type="ECO:0000256" key="1">
    <source>
        <dbReference type="ARBA" id="ARBA00004651"/>
    </source>
</evidence>
<evidence type="ECO:0000259" key="8">
    <source>
        <dbReference type="PROSITE" id="PS50928"/>
    </source>
</evidence>
<protein>
    <submittedName>
        <fullName evidence="9">Sugar ABC transporter permease</fullName>
    </submittedName>
</protein>
<organism evidence="9 10">
    <name type="scientific">Aerophobetes bacterium</name>
    <dbReference type="NCBI Taxonomy" id="2030807"/>
    <lineage>
        <taxon>Bacteria</taxon>
        <taxon>Candidatus Aerophobota</taxon>
    </lineage>
</organism>
<dbReference type="Proteomes" id="UP000319130">
    <property type="component" value="Unassembled WGS sequence"/>
</dbReference>
<feature type="transmembrane region" description="Helical" evidence="7">
    <location>
        <begin position="63"/>
        <end position="92"/>
    </location>
</feature>
<evidence type="ECO:0000313" key="9">
    <source>
        <dbReference type="EMBL" id="TET61625.1"/>
    </source>
</evidence>
<evidence type="ECO:0000313" key="10">
    <source>
        <dbReference type="Proteomes" id="UP000319130"/>
    </source>
</evidence>
<dbReference type="GO" id="GO:0005886">
    <property type="term" value="C:plasma membrane"/>
    <property type="evidence" value="ECO:0007669"/>
    <property type="project" value="UniProtKB-SubCell"/>
</dbReference>
<dbReference type="SUPFAM" id="SSF161098">
    <property type="entry name" value="MetI-like"/>
    <property type="match status" value="1"/>
</dbReference>
<comment type="similarity">
    <text evidence="7">Belongs to the binding-protein-dependent transport system permease family.</text>
</comment>
<feature type="transmembrane region" description="Helical" evidence="7">
    <location>
        <begin position="12"/>
        <end position="33"/>
    </location>
</feature>
<dbReference type="PANTHER" id="PTHR30193:SF37">
    <property type="entry name" value="INNER MEMBRANE ABC TRANSPORTER PERMEASE PROTEIN YCJO"/>
    <property type="match status" value="1"/>
</dbReference>
<evidence type="ECO:0000256" key="7">
    <source>
        <dbReference type="RuleBase" id="RU363032"/>
    </source>
</evidence>
<dbReference type="GO" id="GO:0055085">
    <property type="term" value="P:transmembrane transport"/>
    <property type="evidence" value="ECO:0007669"/>
    <property type="project" value="InterPro"/>
</dbReference>
<dbReference type="InterPro" id="IPR000515">
    <property type="entry name" value="MetI-like"/>
</dbReference>
<sequence>MKLNKKNAPYIFIAPFFMMFTVFSLVPIFYSAWLSFYRVQGIFRPPRFVGVNNYLSLLQLSRFLSSLGITFIYTVSHVSIMIIIALILALVLNLRIKGRNFFRLAFFLPVITSLVAAAIVFKLLLSYDMGLVNLILRWMGFARYDWLTDPKLALPSLIILGTWRWFGFHMVILLAGLQNISSELYDAAKMDGAGWLQVT</sequence>
<keyword evidence="4 7" id="KW-0812">Transmembrane</keyword>
<dbReference type="AlphaFoldDB" id="A0A523W3N0"/>
<evidence type="ECO:0000256" key="3">
    <source>
        <dbReference type="ARBA" id="ARBA00022475"/>
    </source>
</evidence>
<dbReference type="Pfam" id="PF00528">
    <property type="entry name" value="BPD_transp_1"/>
    <property type="match status" value="1"/>
</dbReference>
<feature type="transmembrane region" description="Helical" evidence="7">
    <location>
        <begin position="104"/>
        <end position="125"/>
    </location>
</feature>
<keyword evidence="6 7" id="KW-0472">Membrane</keyword>
<gene>
    <name evidence="9" type="ORF">E3J48_05450</name>
</gene>
<accession>A0A523W3N0</accession>
<evidence type="ECO:0000256" key="6">
    <source>
        <dbReference type="ARBA" id="ARBA00023136"/>
    </source>
</evidence>
<reference evidence="9 10" key="1">
    <citation type="submission" date="2019-03" db="EMBL/GenBank/DDBJ databases">
        <title>Metabolic potential of uncultured bacteria and archaea associated with petroleum seepage in deep-sea sediments.</title>
        <authorList>
            <person name="Dong X."/>
            <person name="Hubert C."/>
        </authorList>
    </citation>
    <scope>NUCLEOTIDE SEQUENCE [LARGE SCALE GENOMIC DNA]</scope>
    <source>
        <strain evidence="9">E29_bin52</strain>
    </source>
</reference>
<dbReference type="PROSITE" id="PS50928">
    <property type="entry name" value="ABC_TM1"/>
    <property type="match status" value="1"/>
</dbReference>
<keyword evidence="5 7" id="KW-1133">Transmembrane helix</keyword>
<dbReference type="PANTHER" id="PTHR30193">
    <property type="entry name" value="ABC TRANSPORTER PERMEASE PROTEIN"/>
    <property type="match status" value="1"/>
</dbReference>
<evidence type="ECO:0000256" key="2">
    <source>
        <dbReference type="ARBA" id="ARBA00022448"/>
    </source>
</evidence>
<dbReference type="InterPro" id="IPR051393">
    <property type="entry name" value="ABC_transporter_permease"/>
</dbReference>
<feature type="non-terminal residue" evidence="9">
    <location>
        <position position="199"/>
    </location>
</feature>
<dbReference type="Gene3D" id="1.10.3720.10">
    <property type="entry name" value="MetI-like"/>
    <property type="match status" value="1"/>
</dbReference>
<name>A0A523W3N0_UNCAE</name>